<dbReference type="GO" id="GO:0004523">
    <property type="term" value="F:RNA-DNA hybrid ribonuclease activity"/>
    <property type="evidence" value="ECO:0007669"/>
    <property type="project" value="InterPro"/>
</dbReference>
<proteinExistence type="predicted"/>
<dbReference type="InterPro" id="IPR053151">
    <property type="entry name" value="RNase_H-like"/>
</dbReference>
<accession>A0A2N9FPV8</accession>
<sequence length="181" mass="19641">MEGVPFIPTEVVKKAKSLAIEFFFSLPCKGAALPKSTTLIGWQHPPTGYAKLNTDGSVLGNPGPASSGGLLRDSNGNWIGGFSHKLGITNSLAAELWGIRDGLLLARDLNILQTYCGKFLIQSFDEATIQHAHRESNFCADLLAKEGHNLAEPFSVFSFPPHFVVSQLLADIWGVSYPRML</sequence>
<dbReference type="InterPro" id="IPR012337">
    <property type="entry name" value="RNaseH-like_sf"/>
</dbReference>
<dbReference type="Gene3D" id="3.30.420.10">
    <property type="entry name" value="Ribonuclease H-like superfamily/Ribonuclease H"/>
    <property type="match status" value="1"/>
</dbReference>
<dbReference type="AlphaFoldDB" id="A0A2N9FPV8"/>
<protein>
    <recommendedName>
        <fullName evidence="1">RNase H type-1 domain-containing protein</fullName>
    </recommendedName>
</protein>
<evidence type="ECO:0000313" key="2">
    <source>
        <dbReference type="EMBL" id="SPC92757.1"/>
    </source>
</evidence>
<gene>
    <name evidence="2" type="ORF">FSB_LOCUS20639</name>
</gene>
<dbReference type="Pfam" id="PF13456">
    <property type="entry name" value="RVT_3"/>
    <property type="match status" value="1"/>
</dbReference>
<dbReference type="InterPro" id="IPR002156">
    <property type="entry name" value="RNaseH_domain"/>
</dbReference>
<dbReference type="InterPro" id="IPR036397">
    <property type="entry name" value="RNaseH_sf"/>
</dbReference>
<evidence type="ECO:0000259" key="1">
    <source>
        <dbReference type="Pfam" id="PF13456"/>
    </source>
</evidence>
<dbReference type="InterPro" id="IPR044730">
    <property type="entry name" value="RNase_H-like_dom_plant"/>
</dbReference>
<dbReference type="PANTHER" id="PTHR47723">
    <property type="entry name" value="OS05G0353850 PROTEIN"/>
    <property type="match status" value="1"/>
</dbReference>
<dbReference type="PANTHER" id="PTHR47723:SF19">
    <property type="entry name" value="POLYNUCLEOTIDYL TRANSFERASE, RIBONUCLEASE H-LIKE SUPERFAMILY PROTEIN"/>
    <property type="match status" value="1"/>
</dbReference>
<dbReference type="EMBL" id="OIVN01001335">
    <property type="protein sequence ID" value="SPC92757.1"/>
    <property type="molecule type" value="Genomic_DNA"/>
</dbReference>
<dbReference type="GO" id="GO:0003676">
    <property type="term" value="F:nucleic acid binding"/>
    <property type="evidence" value="ECO:0007669"/>
    <property type="project" value="InterPro"/>
</dbReference>
<organism evidence="2">
    <name type="scientific">Fagus sylvatica</name>
    <name type="common">Beechnut</name>
    <dbReference type="NCBI Taxonomy" id="28930"/>
    <lineage>
        <taxon>Eukaryota</taxon>
        <taxon>Viridiplantae</taxon>
        <taxon>Streptophyta</taxon>
        <taxon>Embryophyta</taxon>
        <taxon>Tracheophyta</taxon>
        <taxon>Spermatophyta</taxon>
        <taxon>Magnoliopsida</taxon>
        <taxon>eudicotyledons</taxon>
        <taxon>Gunneridae</taxon>
        <taxon>Pentapetalae</taxon>
        <taxon>rosids</taxon>
        <taxon>fabids</taxon>
        <taxon>Fagales</taxon>
        <taxon>Fagaceae</taxon>
        <taxon>Fagus</taxon>
    </lineage>
</organism>
<dbReference type="CDD" id="cd06222">
    <property type="entry name" value="RNase_H_like"/>
    <property type="match status" value="1"/>
</dbReference>
<reference evidence="2" key="1">
    <citation type="submission" date="2018-02" db="EMBL/GenBank/DDBJ databases">
        <authorList>
            <person name="Cohen D.B."/>
            <person name="Kent A.D."/>
        </authorList>
    </citation>
    <scope>NUCLEOTIDE SEQUENCE</scope>
</reference>
<dbReference type="SUPFAM" id="SSF53098">
    <property type="entry name" value="Ribonuclease H-like"/>
    <property type="match status" value="1"/>
</dbReference>
<feature type="domain" description="RNase H type-1" evidence="1">
    <location>
        <begin position="53"/>
        <end position="111"/>
    </location>
</feature>
<name>A0A2N9FPV8_FAGSY</name>